<keyword evidence="5" id="KW-1185">Reference proteome</keyword>
<dbReference type="Proteomes" id="UP001055185">
    <property type="component" value="Unassembled WGS sequence"/>
</dbReference>
<evidence type="ECO:0000313" key="4">
    <source>
        <dbReference type="EMBL" id="GJN65533.1"/>
    </source>
</evidence>
<feature type="domain" description="Cell envelope-related transcriptional attenuator" evidence="3">
    <location>
        <begin position="110"/>
        <end position="268"/>
    </location>
</feature>
<sequence length="347" mass="38898">MSKREHLSRHKHRRIHKKDAIKAGVIFCGAVLLLVVAAFGIQSWQDSHSIVENAGQEVANATAQDAPQQQIEYDDVLYQRKDAVEAYLFMGIDESGPVRSNKSYVGGGQADFQLLLVVDHESQTWQLLQFNRDSMVEVPVLGVLGTEIGTEYQQLALAHTYGEGLKDSCMNNVTAVSRMLGNQPIDGYISLNMDAVMVLNDLVGGVTVTIESDFSEVDPTLVMGETVTLQGEQALHFVRTRKNVDDETNLARMKRQRQYLSALIEKMLSQDTEIIVEGYEAVWDYMVTDMGSRTLVDLAEQIKGYEELDTLTIDGENYLDSHGFMAYDLDEDSLQQTILKLFYRPVS</sequence>
<keyword evidence="2" id="KW-0472">Membrane</keyword>
<keyword evidence="2" id="KW-0812">Transmembrane</keyword>
<evidence type="ECO:0000259" key="3">
    <source>
        <dbReference type="Pfam" id="PF03816"/>
    </source>
</evidence>
<organism evidence="4 5">
    <name type="scientific">Faecalibacterium gallinarum</name>
    <dbReference type="NCBI Taxonomy" id="2903556"/>
    <lineage>
        <taxon>Bacteria</taxon>
        <taxon>Bacillati</taxon>
        <taxon>Bacillota</taxon>
        <taxon>Clostridia</taxon>
        <taxon>Eubacteriales</taxon>
        <taxon>Oscillospiraceae</taxon>
        <taxon>Faecalibacterium</taxon>
    </lineage>
</organism>
<accession>A0AA37N679</accession>
<proteinExistence type="inferred from homology"/>
<keyword evidence="2" id="KW-1133">Transmembrane helix</keyword>
<dbReference type="EMBL" id="BQKV01000098">
    <property type="protein sequence ID" value="GJN65533.1"/>
    <property type="molecule type" value="Genomic_DNA"/>
</dbReference>
<evidence type="ECO:0000256" key="1">
    <source>
        <dbReference type="ARBA" id="ARBA00006068"/>
    </source>
</evidence>
<reference evidence="4" key="1">
    <citation type="journal article" date="2022" name="Int. J. Syst. Evol. Microbiol.">
        <title>Genome-based, phenotypic and chemotaxonomic classification of Faecalibacterium strains: proposal of three novel species Faecalibacterium duncaniae sp. nov., Faecalibacterium hattorii sp. nov. and Faecalibacterium gallinarum sp. nov. .</title>
        <authorList>
            <person name="Sakamoto M."/>
            <person name="Sakurai N."/>
            <person name="Tanno H."/>
            <person name="Iino T."/>
            <person name="Ohkuma M."/>
            <person name="Endo A."/>
        </authorList>
    </citation>
    <scope>NUCLEOTIDE SEQUENCE</scope>
    <source>
        <strain evidence="4">JCM 17207</strain>
    </source>
</reference>
<dbReference type="InterPro" id="IPR004474">
    <property type="entry name" value="LytR_CpsA_psr"/>
</dbReference>
<dbReference type="Gene3D" id="3.40.630.190">
    <property type="entry name" value="LCP protein"/>
    <property type="match status" value="1"/>
</dbReference>
<gene>
    <name evidence="4" type="ORF">JCM17207_21580</name>
</gene>
<dbReference type="NCBIfam" id="TIGR00350">
    <property type="entry name" value="lytR_cpsA_psr"/>
    <property type="match status" value="1"/>
</dbReference>
<name>A0AA37N679_9FIRM</name>
<comment type="similarity">
    <text evidence="1">Belongs to the LytR/CpsA/Psr (LCP) family.</text>
</comment>
<dbReference type="Pfam" id="PF03816">
    <property type="entry name" value="LytR_cpsA_psr"/>
    <property type="match status" value="1"/>
</dbReference>
<evidence type="ECO:0000313" key="5">
    <source>
        <dbReference type="Proteomes" id="UP001055185"/>
    </source>
</evidence>
<dbReference type="InterPro" id="IPR050922">
    <property type="entry name" value="LytR/CpsA/Psr_CW_biosynth"/>
</dbReference>
<dbReference type="AlphaFoldDB" id="A0AA37N679"/>
<dbReference type="PANTHER" id="PTHR33392">
    <property type="entry name" value="POLYISOPRENYL-TEICHOIC ACID--PEPTIDOGLYCAN TEICHOIC ACID TRANSFERASE TAGU"/>
    <property type="match status" value="1"/>
</dbReference>
<feature type="transmembrane region" description="Helical" evidence="2">
    <location>
        <begin position="20"/>
        <end position="41"/>
    </location>
</feature>
<dbReference type="PANTHER" id="PTHR33392:SF6">
    <property type="entry name" value="POLYISOPRENYL-TEICHOIC ACID--PEPTIDOGLYCAN TEICHOIC ACID TRANSFERASE TAGU"/>
    <property type="match status" value="1"/>
</dbReference>
<comment type="caution">
    <text evidence="4">The sequence shown here is derived from an EMBL/GenBank/DDBJ whole genome shotgun (WGS) entry which is preliminary data.</text>
</comment>
<protein>
    <submittedName>
        <fullName evidence="4">Transcriptional regulator</fullName>
    </submittedName>
</protein>
<evidence type="ECO:0000256" key="2">
    <source>
        <dbReference type="SAM" id="Phobius"/>
    </source>
</evidence>